<name>A0A841I396_9DEIO</name>
<evidence type="ECO:0000256" key="3">
    <source>
        <dbReference type="ARBA" id="ARBA00012438"/>
    </source>
</evidence>
<comment type="subcellular location">
    <subcellularLocation>
        <location evidence="2">Membrane</location>
    </subcellularLocation>
</comment>
<evidence type="ECO:0000313" key="15">
    <source>
        <dbReference type="EMBL" id="MBB6100137.1"/>
    </source>
</evidence>
<organism evidence="15 16">
    <name type="scientific">Deinobacterium chartae</name>
    <dbReference type="NCBI Taxonomy" id="521158"/>
    <lineage>
        <taxon>Bacteria</taxon>
        <taxon>Thermotogati</taxon>
        <taxon>Deinococcota</taxon>
        <taxon>Deinococci</taxon>
        <taxon>Deinococcales</taxon>
        <taxon>Deinococcaceae</taxon>
        <taxon>Deinobacterium</taxon>
    </lineage>
</organism>
<dbReference type="InterPro" id="IPR050428">
    <property type="entry name" value="TCS_sensor_his_kinase"/>
</dbReference>
<keyword evidence="6 12" id="KW-0812">Transmembrane</keyword>
<evidence type="ECO:0000256" key="2">
    <source>
        <dbReference type="ARBA" id="ARBA00004370"/>
    </source>
</evidence>
<feature type="transmembrane region" description="Helical" evidence="12">
    <location>
        <begin position="7"/>
        <end position="30"/>
    </location>
</feature>
<feature type="transmembrane region" description="Helical" evidence="12">
    <location>
        <begin position="151"/>
        <end position="171"/>
    </location>
</feature>
<keyword evidence="5" id="KW-0808">Transferase</keyword>
<dbReference type="GO" id="GO:0000155">
    <property type="term" value="F:phosphorelay sensor kinase activity"/>
    <property type="evidence" value="ECO:0007669"/>
    <property type="project" value="InterPro"/>
</dbReference>
<protein>
    <recommendedName>
        <fullName evidence="3">histidine kinase</fullName>
        <ecNumber evidence="3">2.7.13.3</ecNumber>
    </recommendedName>
</protein>
<keyword evidence="10 12" id="KW-0472">Membrane</keyword>
<keyword evidence="16" id="KW-1185">Reference proteome</keyword>
<evidence type="ECO:0000256" key="6">
    <source>
        <dbReference type="ARBA" id="ARBA00022692"/>
    </source>
</evidence>
<gene>
    <name evidence="15" type="ORF">HNR42_003603</name>
</gene>
<dbReference type="InterPro" id="IPR036890">
    <property type="entry name" value="HATPase_C_sf"/>
</dbReference>
<dbReference type="SMART" id="SM00388">
    <property type="entry name" value="HisKA"/>
    <property type="match status" value="1"/>
</dbReference>
<dbReference type="InterPro" id="IPR003661">
    <property type="entry name" value="HisK_dim/P_dom"/>
</dbReference>
<evidence type="ECO:0000256" key="10">
    <source>
        <dbReference type="ARBA" id="ARBA00023136"/>
    </source>
</evidence>
<proteinExistence type="predicted"/>
<feature type="domain" description="Histidine kinase" evidence="13">
    <location>
        <begin position="234"/>
        <end position="444"/>
    </location>
</feature>
<evidence type="ECO:0000256" key="8">
    <source>
        <dbReference type="ARBA" id="ARBA00022989"/>
    </source>
</evidence>
<dbReference type="Pfam" id="PF00512">
    <property type="entry name" value="HisKA"/>
    <property type="match status" value="1"/>
</dbReference>
<dbReference type="SUPFAM" id="SSF55874">
    <property type="entry name" value="ATPase domain of HSP90 chaperone/DNA topoisomerase II/histidine kinase"/>
    <property type="match status" value="1"/>
</dbReference>
<evidence type="ECO:0000256" key="7">
    <source>
        <dbReference type="ARBA" id="ARBA00022777"/>
    </source>
</evidence>
<feature type="domain" description="HAMP" evidence="14">
    <location>
        <begin position="172"/>
        <end position="226"/>
    </location>
</feature>
<feature type="region of interest" description="Disordered" evidence="11">
    <location>
        <begin position="437"/>
        <end position="459"/>
    </location>
</feature>
<evidence type="ECO:0000256" key="1">
    <source>
        <dbReference type="ARBA" id="ARBA00000085"/>
    </source>
</evidence>
<dbReference type="Gene3D" id="3.30.565.10">
    <property type="entry name" value="Histidine kinase-like ATPase, C-terminal domain"/>
    <property type="match status" value="1"/>
</dbReference>
<dbReference type="InterPro" id="IPR004358">
    <property type="entry name" value="Sig_transdc_His_kin-like_C"/>
</dbReference>
<dbReference type="PROSITE" id="PS50885">
    <property type="entry name" value="HAMP"/>
    <property type="match status" value="1"/>
</dbReference>
<dbReference type="Gene3D" id="6.10.340.10">
    <property type="match status" value="1"/>
</dbReference>
<evidence type="ECO:0000256" key="4">
    <source>
        <dbReference type="ARBA" id="ARBA00022553"/>
    </source>
</evidence>
<keyword evidence="7 15" id="KW-0418">Kinase</keyword>
<dbReference type="PROSITE" id="PS50109">
    <property type="entry name" value="HIS_KIN"/>
    <property type="match status" value="1"/>
</dbReference>
<dbReference type="Gene3D" id="1.10.287.130">
    <property type="match status" value="1"/>
</dbReference>
<dbReference type="RefSeq" id="WP_183988873.1">
    <property type="nucleotide sequence ID" value="NZ_JACHHG010000022.1"/>
</dbReference>
<accession>A0A841I396</accession>
<dbReference type="PRINTS" id="PR00344">
    <property type="entry name" value="BCTRLSENSOR"/>
</dbReference>
<dbReference type="Pfam" id="PF02518">
    <property type="entry name" value="HATPase_c"/>
    <property type="match status" value="1"/>
</dbReference>
<comment type="catalytic activity">
    <reaction evidence="1">
        <text>ATP + protein L-histidine = ADP + protein N-phospho-L-histidine.</text>
        <dbReference type="EC" id="2.7.13.3"/>
    </reaction>
</comment>
<dbReference type="Pfam" id="PF00672">
    <property type="entry name" value="HAMP"/>
    <property type="match status" value="1"/>
</dbReference>
<dbReference type="CDD" id="cd06225">
    <property type="entry name" value="HAMP"/>
    <property type="match status" value="1"/>
</dbReference>
<dbReference type="EC" id="2.7.13.3" evidence="3"/>
<dbReference type="GO" id="GO:0005886">
    <property type="term" value="C:plasma membrane"/>
    <property type="evidence" value="ECO:0007669"/>
    <property type="project" value="TreeGrafter"/>
</dbReference>
<evidence type="ECO:0000256" key="9">
    <source>
        <dbReference type="ARBA" id="ARBA00023012"/>
    </source>
</evidence>
<evidence type="ECO:0000313" key="16">
    <source>
        <dbReference type="Proteomes" id="UP000569951"/>
    </source>
</evidence>
<reference evidence="15 16" key="1">
    <citation type="submission" date="2020-08" db="EMBL/GenBank/DDBJ databases">
        <title>Genomic Encyclopedia of Type Strains, Phase IV (KMG-IV): sequencing the most valuable type-strain genomes for metagenomic binning, comparative biology and taxonomic classification.</title>
        <authorList>
            <person name="Goeker M."/>
        </authorList>
    </citation>
    <scope>NUCLEOTIDE SEQUENCE [LARGE SCALE GENOMIC DNA]</scope>
    <source>
        <strain evidence="15 16">DSM 21458</strain>
    </source>
</reference>
<dbReference type="EMBL" id="JACHHG010000022">
    <property type="protein sequence ID" value="MBB6100137.1"/>
    <property type="molecule type" value="Genomic_DNA"/>
</dbReference>
<dbReference type="Proteomes" id="UP000569951">
    <property type="component" value="Unassembled WGS sequence"/>
</dbReference>
<dbReference type="InterPro" id="IPR036097">
    <property type="entry name" value="HisK_dim/P_sf"/>
</dbReference>
<dbReference type="PANTHER" id="PTHR45436:SF8">
    <property type="entry name" value="HISTIDINE KINASE"/>
    <property type="match status" value="1"/>
</dbReference>
<evidence type="ECO:0000259" key="14">
    <source>
        <dbReference type="PROSITE" id="PS50885"/>
    </source>
</evidence>
<dbReference type="SUPFAM" id="SSF47384">
    <property type="entry name" value="Homodimeric domain of signal transducing histidine kinase"/>
    <property type="match status" value="1"/>
</dbReference>
<dbReference type="InterPro" id="IPR003660">
    <property type="entry name" value="HAMP_dom"/>
</dbReference>
<dbReference type="SMART" id="SM00304">
    <property type="entry name" value="HAMP"/>
    <property type="match status" value="1"/>
</dbReference>
<evidence type="ECO:0000256" key="12">
    <source>
        <dbReference type="SAM" id="Phobius"/>
    </source>
</evidence>
<keyword evidence="4" id="KW-0597">Phosphoprotein</keyword>
<dbReference type="InterPro" id="IPR005467">
    <property type="entry name" value="His_kinase_dom"/>
</dbReference>
<dbReference type="CDD" id="cd00082">
    <property type="entry name" value="HisKA"/>
    <property type="match status" value="1"/>
</dbReference>
<sequence length="459" mass="49383">MSVRWRLALLACVLSGAMIIATFLALFFAVRNTLTGTLDASLRGAVSRRVDDVLRRDRPRGPVVIQRHLNPPITRLVPARPLPPDAALLVTFDPSGKVLAGTPPLRLPLREGFTRTGGYRVLTVRLPDGTWIRGYRSEAELLRSLEGVTRIFWIVAPAVLLLGLLGGYFLADRALRPVDAVTRLAGRIAASGRYAERVPLSPGRDEMARLTGTINAMLDRLGSLIERERAFALAAAHELRTPLAVIRARASLALERERDPAQYQDALREVRDVSDELAHLADRLMALARAGGPARREAVDLADVALEVSELHLMAATEREMRLEPDLGSAPTLGDGTALTLAASNLLQNAVRYGRRGGHIRICTRLEGAVAVLRVEDDGPGIPAADRERLLQPFQRGLGLQGSEGAGLGLALASAVAEQHGGQLRLDKATTGGLSAELQLPAVSEPEAETRSLASRANA</sequence>
<evidence type="ECO:0000259" key="13">
    <source>
        <dbReference type="PROSITE" id="PS50109"/>
    </source>
</evidence>
<dbReference type="InterPro" id="IPR003594">
    <property type="entry name" value="HATPase_dom"/>
</dbReference>
<dbReference type="SUPFAM" id="SSF158472">
    <property type="entry name" value="HAMP domain-like"/>
    <property type="match status" value="1"/>
</dbReference>
<dbReference type="PANTHER" id="PTHR45436">
    <property type="entry name" value="SENSOR HISTIDINE KINASE YKOH"/>
    <property type="match status" value="1"/>
</dbReference>
<comment type="caution">
    <text evidence="15">The sequence shown here is derived from an EMBL/GenBank/DDBJ whole genome shotgun (WGS) entry which is preliminary data.</text>
</comment>
<evidence type="ECO:0000256" key="11">
    <source>
        <dbReference type="SAM" id="MobiDB-lite"/>
    </source>
</evidence>
<dbReference type="AlphaFoldDB" id="A0A841I396"/>
<evidence type="ECO:0000256" key="5">
    <source>
        <dbReference type="ARBA" id="ARBA00022679"/>
    </source>
</evidence>
<keyword evidence="8 12" id="KW-1133">Transmembrane helix</keyword>
<dbReference type="SMART" id="SM00387">
    <property type="entry name" value="HATPase_c"/>
    <property type="match status" value="1"/>
</dbReference>
<dbReference type="CDD" id="cd00075">
    <property type="entry name" value="HATPase"/>
    <property type="match status" value="1"/>
</dbReference>
<keyword evidence="9" id="KW-0902">Two-component regulatory system</keyword>